<name>A0A1V8SHD4_9PEZI</name>
<accession>A0A1V8SHD4</accession>
<dbReference type="InterPro" id="IPR047047">
    <property type="entry name" value="GST_Omega-like_C"/>
</dbReference>
<evidence type="ECO:0008006" key="3">
    <source>
        <dbReference type="Google" id="ProtNLM"/>
    </source>
</evidence>
<dbReference type="OrthoDB" id="2309723at2759"/>
<evidence type="ECO:0000313" key="1">
    <source>
        <dbReference type="EMBL" id="OQN98503.1"/>
    </source>
</evidence>
<dbReference type="SUPFAM" id="SSF47616">
    <property type="entry name" value="GST C-terminal domain-like"/>
    <property type="match status" value="1"/>
</dbReference>
<dbReference type="InParanoid" id="A0A1V8SHD4"/>
<dbReference type="PANTHER" id="PTHR32419">
    <property type="entry name" value="GLUTATHIONYL-HYDROQUINONE REDUCTASE"/>
    <property type="match status" value="1"/>
</dbReference>
<dbReference type="InterPro" id="IPR022036">
    <property type="entry name" value="DUF3605"/>
</dbReference>
<dbReference type="AlphaFoldDB" id="A0A1V8SHD4"/>
<dbReference type="GO" id="GO:0005737">
    <property type="term" value="C:cytoplasm"/>
    <property type="evidence" value="ECO:0007669"/>
    <property type="project" value="TreeGrafter"/>
</dbReference>
<dbReference type="InterPro" id="IPR036282">
    <property type="entry name" value="Glutathione-S-Trfase_C_sf"/>
</dbReference>
<dbReference type="Proteomes" id="UP000192596">
    <property type="component" value="Unassembled WGS sequence"/>
</dbReference>
<dbReference type="PANTHER" id="PTHR32419:SF23">
    <property type="entry name" value="GLUTATHIONE S-TRANSFERASE (EUROFUNG)"/>
    <property type="match status" value="1"/>
</dbReference>
<proteinExistence type="predicted"/>
<dbReference type="GO" id="GO:0004364">
    <property type="term" value="F:glutathione transferase activity"/>
    <property type="evidence" value="ECO:0007669"/>
    <property type="project" value="InterPro"/>
</dbReference>
<dbReference type="CDD" id="cd03190">
    <property type="entry name" value="GST_C_Omega_like"/>
    <property type="match status" value="1"/>
</dbReference>
<dbReference type="EMBL" id="NAJO01000045">
    <property type="protein sequence ID" value="OQN98503.1"/>
    <property type="molecule type" value="Genomic_DNA"/>
</dbReference>
<keyword evidence="2" id="KW-1185">Reference proteome</keyword>
<dbReference type="Gene3D" id="1.20.1050.10">
    <property type="match status" value="1"/>
</dbReference>
<gene>
    <name evidence="1" type="ORF">B0A48_15764</name>
</gene>
<protein>
    <recommendedName>
        <fullName evidence="3">GST C-terminal domain-containing protein</fullName>
    </recommendedName>
</protein>
<comment type="caution">
    <text evidence="1">The sequence shown here is derived from an EMBL/GenBank/DDBJ whole genome shotgun (WGS) entry which is preliminary data.</text>
</comment>
<dbReference type="STRING" id="1507870.A0A1V8SHD4"/>
<organism evidence="1 2">
    <name type="scientific">Cryoendolithus antarcticus</name>
    <dbReference type="NCBI Taxonomy" id="1507870"/>
    <lineage>
        <taxon>Eukaryota</taxon>
        <taxon>Fungi</taxon>
        <taxon>Dikarya</taxon>
        <taxon>Ascomycota</taxon>
        <taxon>Pezizomycotina</taxon>
        <taxon>Dothideomycetes</taxon>
        <taxon>Dothideomycetidae</taxon>
        <taxon>Cladosporiales</taxon>
        <taxon>Cladosporiaceae</taxon>
        <taxon>Cryoendolithus</taxon>
    </lineage>
</organism>
<dbReference type="Pfam" id="PF13410">
    <property type="entry name" value="GST_C_2"/>
    <property type="match status" value="1"/>
</dbReference>
<dbReference type="InterPro" id="IPR016639">
    <property type="entry name" value="GST_Omega/GSH"/>
</dbReference>
<reference evidence="2" key="1">
    <citation type="submission" date="2017-03" db="EMBL/GenBank/DDBJ databases">
        <title>Genomes of endolithic fungi from Antarctica.</title>
        <authorList>
            <person name="Coleine C."/>
            <person name="Masonjones S."/>
            <person name="Stajich J.E."/>
        </authorList>
    </citation>
    <scope>NUCLEOTIDE SEQUENCE [LARGE SCALE GENOMIC DNA]</scope>
    <source>
        <strain evidence="2">CCFEE 5527</strain>
    </source>
</reference>
<dbReference type="Pfam" id="PF12239">
    <property type="entry name" value="DUF3605"/>
    <property type="match status" value="1"/>
</dbReference>
<sequence length="647" mass="74593">MGSIDDEFDLNNPPFPLTAIDRKVLATPDDEFHRYTWDDLRQIIVDNDLEALKRFPSDLHRYLRWSHDTKRQYGSINNFVMKERLHWNLKDPSLPVSRTSFTYYSATPFADERDFVVLANDWPYGIEQGIKHLVVWTRTPIDVDDDQGDLTPASRDVVEKFVDQYFVQSLAKHRGAKPEEVKREIMWFKNWVRLQSIPGIDHVHVMVKAAPPDLLEKWLAKNNMLEKTLEFMDGIDLVFIDSSTKIYLEEDGIDEVYDSPPDNPFKGKSSDECSRMLLELRQAGSDINYECFAMFDDRTLVDGSVLVVEKEHRVEGGGVNYSVRMAMELANSQIGLYFVAYADVPSDQIKAKRHADHVLRAEDVYSELTQEEEFALYGPEVMERARRAGVEGRRAPEENFNPEADGSSCGDDYQSLMILGVDRKLNTIVNNESAELLRDLQTAFNALLPRDLVALTLYPEDLRREIDHLAGWLQRDLNTRVYRAGFAPTQEAYEENIPPVFASLNKLEKILHANKGPYILEKQMTELDVRAYATIVRFDAVYVQHFKCNLGTIRHDYPVVNNWLKNLYHNHAEFRDTTDFRHIKENYTKSHYDINPKAITPLGPWPHVEEGYESDWSKLKVGECKMPEVLECEKTLDPVSSAAQSAL</sequence>
<dbReference type="Gene3D" id="3.40.30.10">
    <property type="entry name" value="Glutaredoxin"/>
    <property type="match status" value="1"/>
</dbReference>
<evidence type="ECO:0000313" key="2">
    <source>
        <dbReference type="Proteomes" id="UP000192596"/>
    </source>
</evidence>